<gene>
    <name evidence="2" type="ORF">GCM10023175_04460</name>
</gene>
<evidence type="ECO:0000313" key="3">
    <source>
        <dbReference type="Proteomes" id="UP001501598"/>
    </source>
</evidence>
<dbReference type="Pfam" id="PF00561">
    <property type="entry name" value="Abhydrolase_1"/>
    <property type="match status" value="1"/>
</dbReference>
<comment type="caution">
    <text evidence="2">The sequence shown here is derived from an EMBL/GenBank/DDBJ whole genome shotgun (WGS) entry which is preliminary data.</text>
</comment>
<evidence type="ECO:0000259" key="1">
    <source>
        <dbReference type="Pfam" id="PF00561"/>
    </source>
</evidence>
<accession>A0ABP8RFF1</accession>
<dbReference type="InterPro" id="IPR029058">
    <property type="entry name" value="AB_hydrolase_fold"/>
</dbReference>
<reference evidence="3" key="1">
    <citation type="journal article" date="2019" name="Int. J. Syst. Evol. Microbiol.">
        <title>The Global Catalogue of Microorganisms (GCM) 10K type strain sequencing project: providing services to taxonomists for standard genome sequencing and annotation.</title>
        <authorList>
            <consortium name="The Broad Institute Genomics Platform"/>
            <consortium name="The Broad Institute Genome Sequencing Center for Infectious Disease"/>
            <person name="Wu L."/>
            <person name="Ma J."/>
        </authorList>
    </citation>
    <scope>NUCLEOTIDE SEQUENCE [LARGE SCALE GENOMIC DNA]</scope>
    <source>
        <strain evidence="3">JCM 17906</strain>
    </source>
</reference>
<keyword evidence="3" id="KW-1185">Reference proteome</keyword>
<dbReference type="Gene3D" id="3.40.50.1820">
    <property type="entry name" value="alpha/beta hydrolase"/>
    <property type="match status" value="1"/>
</dbReference>
<dbReference type="Proteomes" id="UP001501598">
    <property type="component" value="Unassembled WGS sequence"/>
</dbReference>
<evidence type="ECO:0000313" key="2">
    <source>
        <dbReference type="EMBL" id="GAA4536904.1"/>
    </source>
</evidence>
<feature type="domain" description="AB hydrolase-1" evidence="1">
    <location>
        <begin position="30"/>
        <end position="77"/>
    </location>
</feature>
<dbReference type="InterPro" id="IPR000073">
    <property type="entry name" value="AB_hydrolase_1"/>
</dbReference>
<dbReference type="SUPFAM" id="SSF53474">
    <property type="entry name" value="alpha/beta-Hydrolases"/>
    <property type="match status" value="1"/>
</dbReference>
<name>A0ABP8RFF1_9PSEU</name>
<proteinExistence type="predicted"/>
<protein>
    <recommendedName>
        <fullName evidence="1">AB hydrolase-1 domain-containing protein</fullName>
    </recommendedName>
</protein>
<sequence length="88" mass="9783">MSTYIPRAKSRYLRIDGIRTHYLECGDGPPLVLLHDGSYGSSAELSWYQNLEAFADEHRVIAPDWLGFGESDKLHTISEVAARVACGT</sequence>
<organism evidence="2 3">
    <name type="scientific">Pseudonocardia xishanensis</name>
    <dbReference type="NCBI Taxonomy" id="630995"/>
    <lineage>
        <taxon>Bacteria</taxon>
        <taxon>Bacillati</taxon>
        <taxon>Actinomycetota</taxon>
        <taxon>Actinomycetes</taxon>
        <taxon>Pseudonocardiales</taxon>
        <taxon>Pseudonocardiaceae</taxon>
        <taxon>Pseudonocardia</taxon>
    </lineage>
</organism>
<dbReference type="EMBL" id="BAABGT010000007">
    <property type="protein sequence ID" value="GAA4536904.1"/>
    <property type="molecule type" value="Genomic_DNA"/>
</dbReference>